<feature type="region of interest" description="Disordered" evidence="1">
    <location>
        <begin position="167"/>
        <end position="201"/>
    </location>
</feature>
<feature type="region of interest" description="Disordered" evidence="1">
    <location>
        <begin position="74"/>
        <end position="149"/>
    </location>
</feature>
<accession>A0A8X8WEX0</accession>
<evidence type="ECO:0000313" key="2">
    <source>
        <dbReference type="EMBL" id="KAG6393064.1"/>
    </source>
</evidence>
<organism evidence="2">
    <name type="scientific">Salvia splendens</name>
    <name type="common">Scarlet sage</name>
    <dbReference type="NCBI Taxonomy" id="180675"/>
    <lineage>
        <taxon>Eukaryota</taxon>
        <taxon>Viridiplantae</taxon>
        <taxon>Streptophyta</taxon>
        <taxon>Embryophyta</taxon>
        <taxon>Tracheophyta</taxon>
        <taxon>Spermatophyta</taxon>
        <taxon>Magnoliopsida</taxon>
        <taxon>eudicotyledons</taxon>
        <taxon>Gunneridae</taxon>
        <taxon>Pentapetalae</taxon>
        <taxon>asterids</taxon>
        <taxon>lamiids</taxon>
        <taxon>Lamiales</taxon>
        <taxon>Lamiaceae</taxon>
        <taxon>Nepetoideae</taxon>
        <taxon>Mentheae</taxon>
        <taxon>Salviinae</taxon>
        <taxon>Salvia</taxon>
        <taxon>Salvia subgen. Calosphace</taxon>
        <taxon>core Calosphace</taxon>
    </lineage>
</organism>
<keyword evidence="3" id="KW-1185">Reference proteome</keyword>
<dbReference type="Proteomes" id="UP000298416">
    <property type="component" value="Unassembled WGS sequence"/>
</dbReference>
<protein>
    <submittedName>
        <fullName evidence="2">Uncharacterized protein</fullName>
    </submittedName>
</protein>
<feature type="region of interest" description="Disordered" evidence="1">
    <location>
        <begin position="27"/>
        <end position="51"/>
    </location>
</feature>
<feature type="compositionally biased region" description="Acidic residues" evidence="1">
    <location>
        <begin position="172"/>
        <end position="186"/>
    </location>
</feature>
<feature type="compositionally biased region" description="Low complexity" evidence="1">
    <location>
        <begin position="78"/>
        <end position="92"/>
    </location>
</feature>
<reference evidence="2" key="1">
    <citation type="submission" date="2018-01" db="EMBL/GenBank/DDBJ databases">
        <authorList>
            <person name="Mao J.F."/>
        </authorList>
    </citation>
    <scope>NUCLEOTIDE SEQUENCE</scope>
    <source>
        <strain evidence="2">Huo1</strain>
        <tissue evidence="2">Leaf</tissue>
    </source>
</reference>
<comment type="caution">
    <text evidence="2">The sequence shown here is derived from an EMBL/GenBank/DDBJ whole genome shotgun (WGS) entry which is preliminary data.</text>
</comment>
<reference evidence="2" key="2">
    <citation type="submission" date="2020-08" db="EMBL/GenBank/DDBJ databases">
        <title>Plant Genome Project.</title>
        <authorList>
            <person name="Zhang R.-G."/>
        </authorList>
    </citation>
    <scope>NUCLEOTIDE SEQUENCE</scope>
    <source>
        <strain evidence="2">Huo1</strain>
        <tissue evidence="2">Leaf</tissue>
    </source>
</reference>
<sequence length="245" mass="27308">MGDEEITYLQHQDNICDHLSIGKTQYPLSRSTLPEPLPKRPTLSPSSDPDHFGFKKLSLSQYFTPAPLRRTISEPIYSPATTNSAAAPPRSSEIPNCPAPVNAGQEMSPSLHRTLSAPIPIFSATPPRPSAGRKPSRSPSRGENPSAKAWQRLKRMKERLKVMSEWWNQVASEDDDDEENLESENDSDPKEECEGEAEIPSQEAVFVEKSGECLVLHFKCPCGDGYQILLSGNNCYYKLTNFRNC</sequence>
<dbReference type="AlphaFoldDB" id="A0A8X8WEX0"/>
<evidence type="ECO:0000313" key="3">
    <source>
        <dbReference type="Proteomes" id="UP000298416"/>
    </source>
</evidence>
<dbReference type="EMBL" id="PNBA02000018">
    <property type="protein sequence ID" value="KAG6393064.1"/>
    <property type="molecule type" value="Genomic_DNA"/>
</dbReference>
<proteinExistence type="predicted"/>
<gene>
    <name evidence="2" type="ORF">SASPL_147294</name>
</gene>
<evidence type="ECO:0000256" key="1">
    <source>
        <dbReference type="SAM" id="MobiDB-lite"/>
    </source>
</evidence>
<name>A0A8X8WEX0_SALSN</name>